<evidence type="ECO:0000256" key="10">
    <source>
        <dbReference type="ARBA" id="ARBA00022840"/>
    </source>
</evidence>
<comment type="subcellular location">
    <subcellularLocation>
        <location evidence="2">Cell membrane</location>
        <topology evidence="2">Multi-pass membrane protein</topology>
    </subcellularLocation>
</comment>
<dbReference type="InterPro" id="IPR004358">
    <property type="entry name" value="Sig_transdc_His_kin-like_C"/>
</dbReference>
<evidence type="ECO:0000256" key="11">
    <source>
        <dbReference type="ARBA" id="ARBA00022989"/>
    </source>
</evidence>
<dbReference type="GO" id="GO:0000155">
    <property type="term" value="F:phosphorelay sensor kinase activity"/>
    <property type="evidence" value="ECO:0007669"/>
    <property type="project" value="InterPro"/>
</dbReference>
<dbReference type="GO" id="GO:0005886">
    <property type="term" value="C:plasma membrane"/>
    <property type="evidence" value="ECO:0007669"/>
    <property type="project" value="UniProtKB-SubCell"/>
</dbReference>
<dbReference type="CDD" id="cd06225">
    <property type="entry name" value="HAMP"/>
    <property type="match status" value="1"/>
</dbReference>
<dbReference type="Pfam" id="PF00672">
    <property type="entry name" value="HAMP"/>
    <property type="match status" value="1"/>
</dbReference>
<dbReference type="SUPFAM" id="SSF55874">
    <property type="entry name" value="ATPase domain of HSP90 chaperone/DNA topoisomerase II/histidine kinase"/>
    <property type="match status" value="1"/>
</dbReference>
<keyword evidence="11 14" id="KW-1133">Transmembrane helix</keyword>
<proteinExistence type="predicted"/>
<organism evidence="17 18">
    <name type="scientific">Candidatus Blautia gallistercoris</name>
    <dbReference type="NCBI Taxonomy" id="2838490"/>
    <lineage>
        <taxon>Bacteria</taxon>
        <taxon>Bacillati</taxon>
        <taxon>Bacillota</taxon>
        <taxon>Clostridia</taxon>
        <taxon>Lachnospirales</taxon>
        <taxon>Lachnospiraceae</taxon>
        <taxon>Blautia</taxon>
    </lineage>
</organism>
<dbReference type="InterPro" id="IPR036890">
    <property type="entry name" value="HATPase_C_sf"/>
</dbReference>
<dbReference type="InterPro" id="IPR005467">
    <property type="entry name" value="His_kinase_dom"/>
</dbReference>
<feature type="transmembrane region" description="Helical" evidence="14">
    <location>
        <begin position="12"/>
        <end position="31"/>
    </location>
</feature>
<dbReference type="SUPFAM" id="SSF158472">
    <property type="entry name" value="HAMP domain-like"/>
    <property type="match status" value="1"/>
</dbReference>
<dbReference type="PRINTS" id="PR00344">
    <property type="entry name" value="BCTRLSENSOR"/>
</dbReference>
<dbReference type="Gene3D" id="6.10.340.10">
    <property type="match status" value="1"/>
</dbReference>
<dbReference type="PANTHER" id="PTHR45528">
    <property type="entry name" value="SENSOR HISTIDINE KINASE CPXA"/>
    <property type="match status" value="1"/>
</dbReference>
<evidence type="ECO:0000256" key="14">
    <source>
        <dbReference type="SAM" id="Phobius"/>
    </source>
</evidence>
<feature type="domain" description="HAMP" evidence="16">
    <location>
        <begin position="184"/>
        <end position="236"/>
    </location>
</feature>
<dbReference type="InterPro" id="IPR036097">
    <property type="entry name" value="HisK_dim/P_sf"/>
</dbReference>
<dbReference type="SMART" id="SM00304">
    <property type="entry name" value="HAMP"/>
    <property type="match status" value="1"/>
</dbReference>
<dbReference type="SMART" id="SM00387">
    <property type="entry name" value="HATPase_c"/>
    <property type="match status" value="1"/>
</dbReference>
<dbReference type="Pfam" id="PF00512">
    <property type="entry name" value="HisKA"/>
    <property type="match status" value="1"/>
</dbReference>
<evidence type="ECO:0000256" key="7">
    <source>
        <dbReference type="ARBA" id="ARBA00022692"/>
    </source>
</evidence>
<feature type="transmembrane region" description="Helical" evidence="14">
    <location>
        <begin position="153"/>
        <end position="178"/>
    </location>
</feature>
<dbReference type="SMART" id="SM00388">
    <property type="entry name" value="HisKA"/>
    <property type="match status" value="1"/>
</dbReference>
<gene>
    <name evidence="17" type="ORF">IAA45_11805</name>
</gene>
<comment type="caution">
    <text evidence="17">The sequence shown here is derived from an EMBL/GenBank/DDBJ whole genome shotgun (WGS) entry which is preliminary data.</text>
</comment>
<evidence type="ECO:0000259" key="16">
    <source>
        <dbReference type="PROSITE" id="PS50885"/>
    </source>
</evidence>
<reference evidence="17" key="1">
    <citation type="journal article" date="2021" name="PeerJ">
        <title>Extensive microbial diversity within the chicken gut microbiome revealed by metagenomics and culture.</title>
        <authorList>
            <person name="Gilroy R."/>
            <person name="Ravi A."/>
            <person name="Getino M."/>
            <person name="Pursley I."/>
            <person name="Horton D.L."/>
            <person name="Alikhan N.F."/>
            <person name="Baker D."/>
            <person name="Gharbi K."/>
            <person name="Hall N."/>
            <person name="Watson M."/>
            <person name="Adriaenssens E.M."/>
            <person name="Foster-Nyarko E."/>
            <person name="Jarju S."/>
            <person name="Secka A."/>
            <person name="Antonio M."/>
            <person name="Oren A."/>
            <person name="Chaudhuri R.R."/>
            <person name="La Ragione R."/>
            <person name="Hildebrand F."/>
            <person name="Pallen M.J."/>
        </authorList>
    </citation>
    <scope>NUCLEOTIDE SEQUENCE</scope>
    <source>
        <strain evidence="17">ChiSjej1B19-8411</strain>
    </source>
</reference>
<evidence type="ECO:0000256" key="1">
    <source>
        <dbReference type="ARBA" id="ARBA00000085"/>
    </source>
</evidence>
<evidence type="ECO:0000313" key="18">
    <source>
        <dbReference type="Proteomes" id="UP000886817"/>
    </source>
</evidence>
<evidence type="ECO:0000256" key="2">
    <source>
        <dbReference type="ARBA" id="ARBA00004651"/>
    </source>
</evidence>
<accession>A0A9D2B3Q6</accession>
<name>A0A9D2B3Q6_9FIRM</name>
<dbReference type="Gene3D" id="1.10.287.130">
    <property type="match status" value="1"/>
</dbReference>
<keyword evidence="4" id="KW-1003">Cell membrane</keyword>
<keyword evidence="8" id="KW-0547">Nucleotide-binding</keyword>
<dbReference type="PROSITE" id="PS50109">
    <property type="entry name" value="HIS_KIN"/>
    <property type="match status" value="1"/>
</dbReference>
<dbReference type="Gene3D" id="3.30.565.10">
    <property type="entry name" value="Histidine kinase-like ATPase, C-terminal domain"/>
    <property type="match status" value="1"/>
</dbReference>
<evidence type="ECO:0000256" key="12">
    <source>
        <dbReference type="ARBA" id="ARBA00023012"/>
    </source>
</evidence>
<evidence type="ECO:0000313" key="17">
    <source>
        <dbReference type="EMBL" id="HIX60382.1"/>
    </source>
</evidence>
<dbReference type="SUPFAM" id="SSF47384">
    <property type="entry name" value="Homodimeric domain of signal transducing histidine kinase"/>
    <property type="match status" value="1"/>
</dbReference>
<dbReference type="GO" id="GO:0005524">
    <property type="term" value="F:ATP binding"/>
    <property type="evidence" value="ECO:0007669"/>
    <property type="project" value="UniProtKB-KW"/>
</dbReference>
<comment type="catalytic activity">
    <reaction evidence="1">
        <text>ATP + protein L-histidine = ADP + protein N-phospho-L-histidine.</text>
        <dbReference type="EC" id="2.7.13.3"/>
    </reaction>
</comment>
<dbReference type="InterPro" id="IPR003661">
    <property type="entry name" value="HisK_dim/P_dom"/>
</dbReference>
<keyword evidence="12" id="KW-0902">Two-component regulatory system</keyword>
<evidence type="ECO:0000256" key="4">
    <source>
        <dbReference type="ARBA" id="ARBA00022475"/>
    </source>
</evidence>
<dbReference type="Proteomes" id="UP000886817">
    <property type="component" value="Unassembled WGS sequence"/>
</dbReference>
<keyword evidence="13 14" id="KW-0472">Membrane</keyword>
<keyword evidence="10" id="KW-0067">ATP-binding</keyword>
<dbReference type="InterPro" id="IPR003660">
    <property type="entry name" value="HAMP_dom"/>
</dbReference>
<evidence type="ECO:0000256" key="13">
    <source>
        <dbReference type="ARBA" id="ARBA00023136"/>
    </source>
</evidence>
<evidence type="ECO:0000256" key="8">
    <source>
        <dbReference type="ARBA" id="ARBA00022741"/>
    </source>
</evidence>
<dbReference type="PROSITE" id="PS50885">
    <property type="entry name" value="HAMP"/>
    <property type="match status" value="1"/>
</dbReference>
<keyword evidence="7 14" id="KW-0812">Transmembrane</keyword>
<keyword evidence="5" id="KW-0597">Phosphoprotein</keyword>
<feature type="domain" description="Histidine kinase" evidence="15">
    <location>
        <begin position="251"/>
        <end position="467"/>
    </location>
</feature>
<dbReference type="InterPro" id="IPR050398">
    <property type="entry name" value="HssS/ArlS-like"/>
</dbReference>
<keyword evidence="6" id="KW-0808">Transferase</keyword>
<dbReference type="Pfam" id="PF02518">
    <property type="entry name" value="HATPase_c"/>
    <property type="match status" value="1"/>
</dbReference>
<dbReference type="PANTHER" id="PTHR45528:SF1">
    <property type="entry name" value="SENSOR HISTIDINE KINASE CPXA"/>
    <property type="match status" value="1"/>
</dbReference>
<evidence type="ECO:0000259" key="15">
    <source>
        <dbReference type="PROSITE" id="PS50109"/>
    </source>
</evidence>
<dbReference type="InterPro" id="IPR003594">
    <property type="entry name" value="HATPase_dom"/>
</dbReference>
<protein>
    <recommendedName>
        <fullName evidence="3">histidine kinase</fullName>
        <ecNumber evidence="3">2.7.13.3</ecNumber>
    </recommendedName>
</protein>
<dbReference type="EMBL" id="DXEX01000251">
    <property type="protein sequence ID" value="HIX60382.1"/>
    <property type="molecule type" value="Genomic_DNA"/>
</dbReference>
<evidence type="ECO:0000256" key="9">
    <source>
        <dbReference type="ARBA" id="ARBA00022777"/>
    </source>
</evidence>
<reference evidence="17" key="2">
    <citation type="submission" date="2021-04" db="EMBL/GenBank/DDBJ databases">
        <authorList>
            <person name="Gilroy R."/>
        </authorList>
    </citation>
    <scope>NUCLEOTIDE SEQUENCE</scope>
    <source>
        <strain evidence="17">ChiSjej1B19-8411</strain>
    </source>
</reference>
<sequence length="468" mass="53463">MRKRMFRWNMSILFSTLLALMAVILAVVILFEDSLESQIHAISQSRVEPNVEQVVQLVESDRNVQNIAQKAEQWNYRTALIRDGQVVSGDKGGQMSDLVEYFQEDAYRSGAVDTFVLQKATVVGRYLAEENAYLVVAHFPEEDWLSSSLNHSFYVFLAAVVLAGTGAIVFLLLLASFFTRRMNRVVMEPLEMLMAGAERIKSGNLSEKIEYQGEEEFEHVCQTFNDMQTTILEDQKQRARTEQARIDMVTGISHDLRTPLTSIQGYIKGILDGVADTESRKQVYLKTAYEATKEMNVLLQKLFEFSRVESGQMPFHMVKADLAEFTAAYVAQKEEVLDSAEVQFSLQMEKEWMPEISMDVEQIRRIFDNLLENSQKYAMVTPVQVELKIEETKNCVVLKWKDNGKGVAEDKIGRIFEKFYRCDESRKEKGSGVGLYVVKYIMERHGGEVRAENDGGLKICLYFPKEAV</sequence>
<dbReference type="CDD" id="cd00075">
    <property type="entry name" value="HATPase"/>
    <property type="match status" value="1"/>
</dbReference>
<evidence type="ECO:0000256" key="6">
    <source>
        <dbReference type="ARBA" id="ARBA00022679"/>
    </source>
</evidence>
<evidence type="ECO:0000256" key="3">
    <source>
        <dbReference type="ARBA" id="ARBA00012438"/>
    </source>
</evidence>
<keyword evidence="9" id="KW-0418">Kinase</keyword>
<dbReference type="AlphaFoldDB" id="A0A9D2B3Q6"/>
<evidence type="ECO:0000256" key="5">
    <source>
        <dbReference type="ARBA" id="ARBA00022553"/>
    </source>
</evidence>
<dbReference type="CDD" id="cd00082">
    <property type="entry name" value="HisKA"/>
    <property type="match status" value="1"/>
</dbReference>
<dbReference type="EC" id="2.7.13.3" evidence="3"/>